<proteinExistence type="predicted"/>
<protein>
    <submittedName>
        <fullName evidence="1">Uncharacterized protein</fullName>
    </submittedName>
</protein>
<accession>D5L2K1</accession>
<organism evidence="1">
    <name type="scientific">uncultured virus</name>
    <dbReference type="NCBI Taxonomy" id="340016"/>
    <lineage>
        <taxon>Viruses</taxon>
        <taxon>environmental samples</taxon>
    </lineage>
</organism>
<reference evidence="1" key="1">
    <citation type="journal article" date="2010" name="Environ. Microbiol.">
        <title>The metavirome of a hypersaline environment.</title>
        <authorList>
            <person name="Santos F."/>
            <person name="Yarza P."/>
            <person name="Parro V."/>
            <person name="Briones C."/>
            <person name="Anton J."/>
        </authorList>
    </citation>
    <scope>NUCLEOTIDE SEQUENCE</scope>
</reference>
<evidence type="ECO:0000313" key="1">
    <source>
        <dbReference type="EMBL" id="ADE29260.1"/>
    </source>
</evidence>
<sequence length="62" mass="6688">MSMTCDNCGGNLELIESNGGVVEGSFTEEYQCQICNLTMTIAGEADQPPETWDKYGAAYDGE</sequence>
<name>D5L2K1_9VIRU</name>
<dbReference type="EMBL" id="GU735286">
    <property type="protein sequence ID" value="ADE29260.1"/>
    <property type="molecule type" value="Genomic_DNA"/>
</dbReference>